<evidence type="ECO:0000313" key="3">
    <source>
        <dbReference type="Proteomes" id="UP000427373"/>
    </source>
</evidence>
<dbReference type="OrthoDB" id="30877at2157"/>
<dbReference type="Proteomes" id="UP000427373">
    <property type="component" value="Chromosome"/>
</dbReference>
<dbReference type="KEGG" id="soh:D1869_03820"/>
<dbReference type="Proteomes" id="UP000582213">
    <property type="component" value="Unassembled WGS sequence"/>
</dbReference>
<dbReference type="AlphaFoldDB" id="A0A650CFW3"/>
<reference evidence="2 3" key="1">
    <citation type="submission" date="2019-10" db="EMBL/GenBank/DDBJ databases">
        <title>Genome Sequences from Six Type Strain Members of the Archaeal Family Sulfolobaceae: Acidianus ambivalens, Acidianus infernus, Metallosphaera prunae, Stygiolobus azoricus, Sulfolobus metallicus, and Sulfurisphaera ohwakuensis.</title>
        <authorList>
            <person name="Counts J.A."/>
            <person name="Kelly R.M."/>
        </authorList>
    </citation>
    <scope>NUCLEOTIDE SEQUENCE [LARGE SCALE GENOMIC DNA]</scope>
    <source>
        <strain evidence="2 3">TA-1</strain>
    </source>
</reference>
<dbReference type="EMBL" id="CP045484">
    <property type="protein sequence ID" value="QGR16427.1"/>
    <property type="molecule type" value="Genomic_DNA"/>
</dbReference>
<dbReference type="PANTHER" id="PTHR34237">
    <property type="entry name" value="PAREP8-RELATED"/>
    <property type="match status" value="1"/>
</dbReference>
<dbReference type="PANTHER" id="PTHR34237:SF1">
    <property type="entry name" value="PAREP8"/>
    <property type="match status" value="1"/>
</dbReference>
<keyword evidence="3" id="KW-1185">Reference proteome</keyword>
<dbReference type="Pfam" id="PF05942">
    <property type="entry name" value="PaREP1"/>
    <property type="match status" value="1"/>
</dbReference>
<dbReference type="InterPro" id="IPR010268">
    <property type="entry name" value="PaREP1"/>
</dbReference>
<protein>
    <submittedName>
        <fullName evidence="2">Uncharacterized protein</fullName>
    </submittedName>
</protein>
<sequence length="158" mass="18829">MMKEIVIPDKLYEYLENQGITRRLTPSDIVVELILNNMDIKERINYMAKISEEYLMVGDELKNKGDLVDAGEMYWRGLSYLMKAVALRLGFDIQNYQDYFSLVDYLAFKYNDGEVVIMFTNAERLHGEFHPRPQGEKEFEYREEQLKRLVKKLREILK</sequence>
<evidence type="ECO:0000313" key="4">
    <source>
        <dbReference type="Proteomes" id="UP000582213"/>
    </source>
</evidence>
<dbReference type="RefSeq" id="WP_156013985.1">
    <property type="nucleotide sequence ID" value="NZ_JACHFY010000014.1"/>
</dbReference>
<organism evidence="2 3">
    <name type="scientific">Sulfurisphaera ohwakuensis</name>
    <dbReference type="NCBI Taxonomy" id="69656"/>
    <lineage>
        <taxon>Archaea</taxon>
        <taxon>Thermoproteota</taxon>
        <taxon>Thermoprotei</taxon>
        <taxon>Sulfolobales</taxon>
        <taxon>Sulfolobaceae</taxon>
        <taxon>Sulfurisphaera</taxon>
    </lineage>
</organism>
<reference evidence="1 4" key="2">
    <citation type="submission" date="2020-08" db="EMBL/GenBank/DDBJ databases">
        <title>Genomic Encyclopedia of Type Strains, Phase IV (KMG-IV): sequencing the most valuable type-strain genomes for metagenomic binning, comparative biology and taxonomic classification.</title>
        <authorList>
            <person name="Goeker M."/>
        </authorList>
    </citation>
    <scope>NUCLEOTIDE SEQUENCE [LARGE SCALE GENOMIC DNA]</scope>
    <source>
        <strain evidence="1 4">DSM 12421</strain>
    </source>
</reference>
<proteinExistence type="predicted"/>
<dbReference type="Gene3D" id="1.20.120.330">
    <property type="entry name" value="Nucleotidyltransferases domain 2"/>
    <property type="match status" value="1"/>
</dbReference>
<name>A0A650CFW3_SULOH</name>
<accession>A0A650CFW3</accession>
<evidence type="ECO:0000313" key="2">
    <source>
        <dbReference type="EMBL" id="QGR16427.1"/>
    </source>
</evidence>
<dbReference type="EMBL" id="JACHFY010000014">
    <property type="protein sequence ID" value="MBB5254330.1"/>
    <property type="molecule type" value="Genomic_DNA"/>
</dbReference>
<gene>
    <name evidence="2" type="ORF">D1869_03820</name>
    <name evidence="1" type="ORF">HNQ62_002104</name>
</gene>
<evidence type="ECO:0000313" key="1">
    <source>
        <dbReference type="EMBL" id="MBB5254330.1"/>
    </source>
</evidence>